<dbReference type="PANTHER" id="PTHR30136:SF24">
    <property type="entry name" value="HTH-TYPE TRANSCRIPTIONAL REPRESSOR ALLR"/>
    <property type="match status" value="1"/>
</dbReference>
<dbReference type="InterPro" id="IPR014757">
    <property type="entry name" value="Tscrpt_reg_IclR_C"/>
</dbReference>
<dbReference type="GO" id="GO:0003677">
    <property type="term" value="F:DNA binding"/>
    <property type="evidence" value="ECO:0007669"/>
    <property type="project" value="UniProtKB-KW"/>
</dbReference>
<dbReference type="RefSeq" id="WP_009156171.1">
    <property type="nucleotide sequence ID" value="NZ_CM001439.1"/>
</dbReference>
<evidence type="ECO:0000256" key="3">
    <source>
        <dbReference type="ARBA" id="ARBA00023163"/>
    </source>
</evidence>
<evidence type="ECO:0000313" key="6">
    <source>
        <dbReference type="EMBL" id="EHR52793.1"/>
    </source>
</evidence>
<dbReference type="InterPro" id="IPR050707">
    <property type="entry name" value="HTH_MetabolicPath_Reg"/>
</dbReference>
<evidence type="ECO:0000259" key="4">
    <source>
        <dbReference type="PROSITE" id="PS51077"/>
    </source>
</evidence>
<dbReference type="AlphaFoldDB" id="H5WWW5"/>
<dbReference type="EMBL" id="CM001439">
    <property type="protein sequence ID" value="EHR52793.1"/>
    <property type="molecule type" value="Genomic_DNA"/>
</dbReference>
<dbReference type="eggNOG" id="COG1414">
    <property type="taxonomic scope" value="Bacteria"/>
</dbReference>
<dbReference type="SUPFAM" id="SSF46785">
    <property type="entry name" value="Winged helix' DNA-binding domain"/>
    <property type="match status" value="1"/>
</dbReference>
<dbReference type="InterPro" id="IPR036390">
    <property type="entry name" value="WH_DNA-bd_sf"/>
</dbReference>
<protein>
    <submittedName>
        <fullName evidence="6">Transcriptional regulator</fullName>
    </submittedName>
</protein>
<dbReference type="PANTHER" id="PTHR30136">
    <property type="entry name" value="HELIX-TURN-HELIX TRANSCRIPTIONAL REGULATOR, ICLR FAMILY"/>
    <property type="match status" value="1"/>
</dbReference>
<dbReference type="Pfam" id="PF01614">
    <property type="entry name" value="IclR_C"/>
    <property type="match status" value="1"/>
</dbReference>
<dbReference type="InterPro" id="IPR036388">
    <property type="entry name" value="WH-like_DNA-bd_sf"/>
</dbReference>
<evidence type="ECO:0000259" key="5">
    <source>
        <dbReference type="PROSITE" id="PS51078"/>
    </source>
</evidence>
<evidence type="ECO:0000256" key="1">
    <source>
        <dbReference type="ARBA" id="ARBA00023015"/>
    </source>
</evidence>
<dbReference type="Pfam" id="PF09339">
    <property type="entry name" value="HTH_IclR"/>
    <property type="match status" value="1"/>
</dbReference>
<dbReference type="HOGENOM" id="CLU_062618_6_4_11"/>
<dbReference type="InterPro" id="IPR029016">
    <property type="entry name" value="GAF-like_dom_sf"/>
</dbReference>
<dbReference type="GO" id="GO:0003700">
    <property type="term" value="F:DNA-binding transcription factor activity"/>
    <property type="evidence" value="ECO:0007669"/>
    <property type="project" value="TreeGrafter"/>
</dbReference>
<dbReference type="GO" id="GO:0045892">
    <property type="term" value="P:negative regulation of DNA-templated transcription"/>
    <property type="evidence" value="ECO:0007669"/>
    <property type="project" value="TreeGrafter"/>
</dbReference>
<keyword evidence="7" id="KW-1185">Reference proteome</keyword>
<evidence type="ECO:0000256" key="2">
    <source>
        <dbReference type="ARBA" id="ARBA00023125"/>
    </source>
</evidence>
<feature type="domain" description="IclR-ED" evidence="5">
    <location>
        <begin position="69"/>
        <end position="247"/>
    </location>
</feature>
<dbReference type="Gene3D" id="1.10.10.10">
    <property type="entry name" value="Winged helix-like DNA-binding domain superfamily/Winged helix DNA-binding domain"/>
    <property type="match status" value="1"/>
</dbReference>
<gene>
    <name evidence="6" type="ORF">SacmaDRAFT_4610</name>
</gene>
<feature type="domain" description="HTH iclR-type" evidence="4">
    <location>
        <begin position="9"/>
        <end position="69"/>
    </location>
</feature>
<dbReference type="InterPro" id="IPR005471">
    <property type="entry name" value="Tscrpt_reg_IclR_N"/>
</dbReference>
<dbReference type="SMART" id="SM00346">
    <property type="entry name" value="HTH_ICLR"/>
    <property type="match status" value="1"/>
</dbReference>
<sequence>MKKPPAYAVASVDHALRLATILQLEGSLSVADAAQRLGVARSTAHRLLAMLVYRDFAVQDDTKRYRPGPVLELAAHSHSMVSRLRQAALPHLFRLVDTLGESVNLTVRTGNTARFVACAECRQPLRVGSREGMVFPAHRTTAGLLLLAELGDMELEALYAGDRKPEAPAMDELRRELAKVRRNGFAVNQGRSERGVVAVGVPVRSGGAAIAGVSVSMPSMRYDRRRLRPIVATLTSAVASLEEDLRRL</sequence>
<name>H5WWW5_9PSEU</name>
<keyword evidence="3" id="KW-0804">Transcription</keyword>
<keyword evidence="1" id="KW-0805">Transcription regulation</keyword>
<dbReference type="PROSITE" id="PS51077">
    <property type="entry name" value="HTH_ICLR"/>
    <property type="match status" value="1"/>
</dbReference>
<accession>H5WWW5</accession>
<dbReference type="PROSITE" id="PS51078">
    <property type="entry name" value="ICLR_ED"/>
    <property type="match status" value="1"/>
</dbReference>
<dbReference type="Gene3D" id="3.30.450.40">
    <property type="match status" value="1"/>
</dbReference>
<dbReference type="OrthoDB" id="7274111at2"/>
<dbReference type="STRING" id="882083.SacmaDRAFT_4610"/>
<dbReference type="SUPFAM" id="SSF55781">
    <property type="entry name" value="GAF domain-like"/>
    <property type="match status" value="1"/>
</dbReference>
<reference evidence="6 7" key="1">
    <citation type="journal article" date="2012" name="Stand. Genomic Sci.">
        <title>Genome sequence of the ocean sediment bacterium Saccharomonospora marina type strain (XMU15(T)).</title>
        <authorList>
            <person name="Klenk H.P."/>
            <person name="Lu M."/>
            <person name="Lucas S."/>
            <person name="Lapidus A."/>
            <person name="Copeland A."/>
            <person name="Pitluck S."/>
            <person name="Goodwin L.A."/>
            <person name="Han C."/>
            <person name="Tapia R."/>
            <person name="Brambilla E.M."/>
            <person name="Potter G."/>
            <person name="Land M."/>
            <person name="Ivanova N."/>
            <person name="Rohde M."/>
            <person name="Goker M."/>
            <person name="Detter J.C."/>
            <person name="Li W.J."/>
            <person name="Kyrpides N.C."/>
            <person name="Woyke T."/>
        </authorList>
    </citation>
    <scope>NUCLEOTIDE SEQUENCE [LARGE SCALE GENOMIC DNA]</scope>
    <source>
        <strain evidence="6 7">XMU15</strain>
    </source>
</reference>
<dbReference type="Proteomes" id="UP000004926">
    <property type="component" value="Chromosome"/>
</dbReference>
<evidence type="ECO:0000313" key="7">
    <source>
        <dbReference type="Proteomes" id="UP000004926"/>
    </source>
</evidence>
<organism evidence="6 7">
    <name type="scientific">Saccharomonospora marina XMU15</name>
    <dbReference type="NCBI Taxonomy" id="882083"/>
    <lineage>
        <taxon>Bacteria</taxon>
        <taxon>Bacillati</taxon>
        <taxon>Actinomycetota</taxon>
        <taxon>Actinomycetes</taxon>
        <taxon>Pseudonocardiales</taxon>
        <taxon>Pseudonocardiaceae</taxon>
        <taxon>Saccharomonospora</taxon>
    </lineage>
</organism>
<proteinExistence type="predicted"/>
<keyword evidence="2" id="KW-0238">DNA-binding</keyword>